<dbReference type="OMA" id="ITERAMF"/>
<dbReference type="InterPro" id="IPR011035">
    <property type="entry name" value="Ribosomal_bL25/Gln-tRNA_synth"/>
</dbReference>
<dbReference type="GeneID" id="14874422"/>
<gene>
    <name evidence="4" type="ORF">DFA_04791</name>
</gene>
<accession>F4PNY2</accession>
<dbReference type="CDD" id="cd00495">
    <property type="entry name" value="Ribosomal_L25_TL5_CTC"/>
    <property type="match status" value="1"/>
</dbReference>
<dbReference type="RefSeq" id="XP_004360512.1">
    <property type="nucleotide sequence ID" value="XM_004360455.1"/>
</dbReference>
<dbReference type="GO" id="GO:0003735">
    <property type="term" value="F:structural constituent of ribosome"/>
    <property type="evidence" value="ECO:0007669"/>
    <property type="project" value="InterPro"/>
</dbReference>
<dbReference type="GO" id="GO:1990904">
    <property type="term" value="C:ribonucleoprotein complex"/>
    <property type="evidence" value="ECO:0007669"/>
    <property type="project" value="UniProtKB-KW"/>
</dbReference>
<dbReference type="Gene3D" id="2.40.240.10">
    <property type="entry name" value="Ribosomal Protein L25, Chain P"/>
    <property type="match status" value="1"/>
</dbReference>
<dbReference type="SUPFAM" id="SSF50715">
    <property type="entry name" value="Ribosomal protein L25-like"/>
    <property type="match status" value="1"/>
</dbReference>
<dbReference type="InterPro" id="IPR020056">
    <property type="entry name" value="Rbsml_bL25/Gln-tRNA_synth_N"/>
</dbReference>
<evidence type="ECO:0000313" key="4">
    <source>
        <dbReference type="EMBL" id="EGG22661.1"/>
    </source>
</evidence>
<keyword evidence="1" id="KW-0689">Ribosomal protein</keyword>
<organism evidence="4 5">
    <name type="scientific">Cavenderia fasciculata</name>
    <name type="common">Slime mold</name>
    <name type="synonym">Dictyostelium fasciculatum</name>
    <dbReference type="NCBI Taxonomy" id="261658"/>
    <lineage>
        <taxon>Eukaryota</taxon>
        <taxon>Amoebozoa</taxon>
        <taxon>Evosea</taxon>
        <taxon>Eumycetozoa</taxon>
        <taxon>Dictyostelia</taxon>
        <taxon>Acytosteliales</taxon>
        <taxon>Cavenderiaceae</taxon>
        <taxon>Cavenderia</taxon>
    </lineage>
</organism>
<dbReference type="GO" id="GO:0005840">
    <property type="term" value="C:ribosome"/>
    <property type="evidence" value="ECO:0007669"/>
    <property type="project" value="UniProtKB-KW"/>
</dbReference>
<dbReference type="GO" id="GO:0006412">
    <property type="term" value="P:translation"/>
    <property type="evidence" value="ECO:0007669"/>
    <property type="project" value="InterPro"/>
</dbReference>
<evidence type="ECO:0000313" key="5">
    <source>
        <dbReference type="Proteomes" id="UP000007797"/>
    </source>
</evidence>
<evidence type="ECO:0000256" key="2">
    <source>
        <dbReference type="ARBA" id="ARBA00023274"/>
    </source>
</evidence>
<keyword evidence="2" id="KW-0687">Ribonucleoprotein</keyword>
<dbReference type="Proteomes" id="UP000007797">
    <property type="component" value="Unassembled WGS sequence"/>
</dbReference>
<keyword evidence="5" id="KW-1185">Reference proteome</keyword>
<reference evidence="5" key="1">
    <citation type="journal article" date="2011" name="Genome Res.">
        <title>Phylogeny-wide analysis of social amoeba genomes highlights ancient origins for complex intercellular communication.</title>
        <authorList>
            <person name="Heidel A.J."/>
            <person name="Lawal H.M."/>
            <person name="Felder M."/>
            <person name="Schilde C."/>
            <person name="Helps N.R."/>
            <person name="Tunggal B."/>
            <person name="Rivero F."/>
            <person name="John U."/>
            <person name="Schleicher M."/>
            <person name="Eichinger L."/>
            <person name="Platzer M."/>
            <person name="Noegel A.A."/>
            <person name="Schaap P."/>
            <person name="Gloeckner G."/>
        </authorList>
    </citation>
    <scope>NUCLEOTIDE SEQUENCE [LARGE SCALE GENOMIC DNA]</scope>
    <source>
        <strain evidence="5">SH3</strain>
    </source>
</reference>
<proteinExistence type="predicted"/>
<dbReference type="Pfam" id="PF01386">
    <property type="entry name" value="Ribosomal_L25p"/>
    <property type="match status" value="1"/>
</dbReference>
<dbReference type="AlphaFoldDB" id="F4PNY2"/>
<dbReference type="OrthoDB" id="17874at2759"/>
<evidence type="ECO:0000259" key="3">
    <source>
        <dbReference type="Pfam" id="PF01386"/>
    </source>
</evidence>
<sequence length="238" mass="26478">MMNRVSSLLSNKSIVGLASRYSSGIVRPTTCNYNIASSSIVSSSLSSSSSTTRLNVNTSISIPSRNLWVIGKDAQPKDFVDPNAPTTYKPRQIYCDSRVVVGKAGSKKLRYNGFVPATITGGGLPTQNIAIEWGRLYGLIKTDSFYRNRKFILNIDGKEQIVVVLAFAKLHALSERALFLKFVRTSDKAEGLTEQVLPFITFMDKINKVKEEKREAKKNFQELMKIDLTFKPAIKKTA</sequence>
<protein>
    <recommendedName>
        <fullName evidence="3">Large ribosomal subunit protein bL25 L25 domain-containing protein</fullName>
    </recommendedName>
</protein>
<dbReference type="KEGG" id="dfa:DFA_04791"/>
<name>F4PNY2_CACFS</name>
<evidence type="ECO:0000256" key="1">
    <source>
        <dbReference type="ARBA" id="ARBA00022980"/>
    </source>
</evidence>
<dbReference type="EMBL" id="GL883009">
    <property type="protein sequence ID" value="EGG22661.1"/>
    <property type="molecule type" value="Genomic_DNA"/>
</dbReference>
<feature type="domain" description="Large ribosomal subunit protein bL25 L25" evidence="3">
    <location>
        <begin position="95"/>
        <end position="174"/>
    </location>
</feature>
<dbReference type="InterPro" id="IPR029751">
    <property type="entry name" value="Ribosomal_L25_dom"/>
</dbReference>